<dbReference type="EMBL" id="LNVX01000842">
    <property type="protein sequence ID" value="OEG69132.1"/>
    <property type="molecule type" value="Genomic_DNA"/>
</dbReference>
<evidence type="ECO:0000256" key="1">
    <source>
        <dbReference type="ARBA" id="ARBA00005065"/>
    </source>
</evidence>
<comment type="pathway">
    <text evidence="1 10">Cofactor biosynthesis; NAD(+) biosynthesis; quinolinate from iminoaspartate: step 1/1.</text>
</comment>
<dbReference type="Gene3D" id="3.40.50.10800">
    <property type="entry name" value="NadA-like"/>
    <property type="match status" value="3"/>
</dbReference>
<comment type="subcellular location">
    <subcellularLocation>
        <location evidence="10">Cytoplasm</location>
    </subcellularLocation>
</comment>
<dbReference type="InterPro" id="IPR023066">
    <property type="entry name" value="Quinolinate_synth_type2"/>
</dbReference>
<evidence type="ECO:0000256" key="5">
    <source>
        <dbReference type="ARBA" id="ARBA00022642"/>
    </source>
</evidence>
<accession>A0A1E5IF59</accession>
<feature type="binding site" evidence="10">
    <location>
        <position position="234"/>
    </location>
    <ligand>
        <name>iminosuccinate</name>
        <dbReference type="ChEBI" id="CHEBI:77875"/>
    </ligand>
</feature>
<feature type="binding site" evidence="10">
    <location>
        <begin position="217"/>
        <end position="219"/>
    </location>
    <ligand>
        <name>iminosuccinate</name>
        <dbReference type="ChEBI" id="CHEBI:77875"/>
    </ligand>
</feature>
<dbReference type="NCBIfam" id="NF006878">
    <property type="entry name" value="PRK09375.1-2"/>
    <property type="match status" value="1"/>
</dbReference>
<dbReference type="SUPFAM" id="SSF142754">
    <property type="entry name" value="NadA-like"/>
    <property type="match status" value="1"/>
</dbReference>
<dbReference type="FunFam" id="3.40.50.10800:FF:000003">
    <property type="entry name" value="Quinolinate synthase A"/>
    <property type="match status" value="1"/>
</dbReference>
<dbReference type="GO" id="GO:0005829">
    <property type="term" value="C:cytosol"/>
    <property type="evidence" value="ECO:0007669"/>
    <property type="project" value="TreeGrafter"/>
</dbReference>
<dbReference type="HAMAP" id="MF_00568">
    <property type="entry name" value="NadA_type2"/>
    <property type="match status" value="1"/>
</dbReference>
<organism evidence="11 12">
    <name type="scientific">Endomicrobium trichonymphae</name>
    <dbReference type="NCBI Taxonomy" id="1408204"/>
    <lineage>
        <taxon>Bacteria</taxon>
        <taxon>Pseudomonadati</taxon>
        <taxon>Elusimicrobiota</taxon>
        <taxon>Endomicrobiia</taxon>
        <taxon>Endomicrobiales</taxon>
        <taxon>Endomicrobiaceae</taxon>
        <taxon>Candidatus Endomicrobiellum</taxon>
    </lineage>
</organism>
<dbReference type="NCBIfam" id="TIGR00550">
    <property type="entry name" value="nadA"/>
    <property type="match status" value="1"/>
</dbReference>
<feature type="binding site" evidence="10">
    <location>
        <position position="190"/>
    </location>
    <ligand>
        <name>[4Fe-4S] cluster</name>
        <dbReference type="ChEBI" id="CHEBI:49883"/>
    </ligand>
</feature>
<feature type="binding site" evidence="10">
    <location>
        <position position="142"/>
    </location>
    <ligand>
        <name>iminosuccinate</name>
        <dbReference type="ChEBI" id="CHEBI:77875"/>
    </ligand>
</feature>
<dbReference type="AlphaFoldDB" id="A0A1E5IF59"/>
<keyword evidence="6 10" id="KW-0808">Transferase</keyword>
<comment type="caution">
    <text evidence="11">The sequence shown here is derived from an EMBL/GenBank/DDBJ whole genome shotgun (WGS) entry which is preliminary data.</text>
</comment>
<feature type="binding site" evidence="10">
    <location>
        <position position="37"/>
    </location>
    <ligand>
        <name>iminosuccinate</name>
        <dbReference type="ChEBI" id="CHEBI:77875"/>
    </ligand>
</feature>
<dbReference type="GO" id="GO:0034628">
    <property type="term" value="P:'de novo' NAD+ biosynthetic process from L-aspartate"/>
    <property type="evidence" value="ECO:0007669"/>
    <property type="project" value="TreeGrafter"/>
</dbReference>
<dbReference type="GO" id="GO:0051539">
    <property type="term" value="F:4 iron, 4 sulfur cluster binding"/>
    <property type="evidence" value="ECO:0007669"/>
    <property type="project" value="UniProtKB-KW"/>
</dbReference>
<evidence type="ECO:0000256" key="3">
    <source>
        <dbReference type="ARBA" id="ARBA00022485"/>
    </source>
</evidence>
<evidence type="ECO:0000313" key="11">
    <source>
        <dbReference type="EMBL" id="OEG69132.1"/>
    </source>
</evidence>
<dbReference type="EC" id="2.5.1.72" evidence="2 10"/>
<comment type="similarity">
    <text evidence="10">Belongs to the quinolinate synthase family. Type 2 subfamily.</text>
</comment>
<keyword evidence="5 10" id="KW-0662">Pyridine nucleotide biosynthesis</keyword>
<evidence type="ECO:0000256" key="9">
    <source>
        <dbReference type="ARBA" id="ARBA00023014"/>
    </source>
</evidence>
<dbReference type="InterPro" id="IPR003473">
    <property type="entry name" value="NadA"/>
</dbReference>
<dbReference type="InterPro" id="IPR036094">
    <property type="entry name" value="NadA_sf"/>
</dbReference>
<keyword evidence="4 10" id="KW-0963">Cytoplasm</keyword>
<evidence type="ECO:0000256" key="8">
    <source>
        <dbReference type="ARBA" id="ARBA00023004"/>
    </source>
</evidence>
<dbReference type="GO" id="GO:0046872">
    <property type="term" value="F:metal ion binding"/>
    <property type="evidence" value="ECO:0007669"/>
    <property type="project" value="UniProtKB-KW"/>
</dbReference>
<feature type="binding site" evidence="10">
    <location>
        <begin position="125"/>
        <end position="127"/>
    </location>
    <ligand>
        <name>iminosuccinate</name>
        <dbReference type="ChEBI" id="CHEBI:77875"/>
    </ligand>
</feature>
<keyword evidence="7 10" id="KW-0479">Metal-binding</keyword>
<evidence type="ECO:0000256" key="2">
    <source>
        <dbReference type="ARBA" id="ARBA00012669"/>
    </source>
</evidence>
<keyword evidence="3 10" id="KW-0004">4Fe-4S</keyword>
<evidence type="ECO:0000256" key="6">
    <source>
        <dbReference type="ARBA" id="ARBA00022679"/>
    </source>
</evidence>
<name>A0A1E5IF59_ENDTX</name>
<dbReference type="PANTHER" id="PTHR30573">
    <property type="entry name" value="QUINOLINATE SYNTHETASE A"/>
    <property type="match status" value="1"/>
</dbReference>
<keyword evidence="9 10" id="KW-0411">Iron-sulfur</keyword>
<dbReference type="GO" id="GO:0008987">
    <property type="term" value="F:quinolinate synthetase A activity"/>
    <property type="evidence" value="ECO:0007669"/>
    <property type="project" value="UniProtKB-UniRule"/>
</dbReference>
<keyword evidence="12" id="KW-1185">Reference proteome</keyword>
<dbReference type="Proteomes" id="UP000095237">
    <property type="component" value="Unassembled WGS sequence"/>
</dbReference>
<evidence type="ECO:0000256" key="4">
    <source>
        <dbReference type="ARBA" id="ARBA00022490"/>
    </source>
</evidence>
<comment type="function">
    <text evidence="10">Catalyzes the condensation of iminoaspartate with dihydroxyacetone phosphate to form quinolinate.</text>
</comment>
<sequence>MFNKITTLRDISINKMKETIKKLNKLKKEKNAVILAHIYQLPEIHNIADFVGDSLDLSRKAGQTNADVIVFCGVHFMAETASILNPKKKVLIPDLNAGCPMADMITAEKLKEFKSQYKNPVVVAYVNTSAAVKAESDICCTSSNAVNVVKSIVGDTNAENSDIIFVPDRNLGNYVRKLTGIKMNIWNGFCPTHNNFILPEYLLKAKEEHPHAEILVHPECRPEVASEADHIMSTGVMCRYVEKSTAKEFIIGTETGILYKLRKDNPGKNFYPVSSFAVCPNMKKITLAKVLDILTNMKNAIRVSEDIRQKAYRPILKMLEIKAQG</sequence>
<evidence type="ECO:0000256" key="10">
    <source>
        <dbReference type="HAMAP-Rule" id="MF_00568"/>
    </source>
</evidence>
<comment type="catalytic activity">
    <reaction evidence="10">
        <text>iminosuccinate + dihydroxyacetone phosphate = quinolinate + phosphate + 2 H2O + H(+)</text>
        <dbReference type="Rhea" id="RHEA:25888"/>
        <dbReference type="ChEBI" id="CHEBI:15377"/>
        <dbReference type="ChEBI" id="CHEBI:15378"/>
        <dbReference type="ChEBI" id="CHEBI:29959"/>
        <dbReference type="ChEBI" id="CHEBI:43474"/>
        <dbReference type="ChEBI" id="CHEBI:57642"/>
        <dbReference type="ChEBI" id="CHEBI:77875"/>
        <dbReference type="EC" id="2.5.1.72"/>
    </reaction>
</comment>
<dbReference type="NCBIfam" id="NF006879">
    <property type="entry name" value="PRK09375.1-4"/>
    <property type="match status" value="1"/>
</dbReference>
<reference evidence="11 12" key="1">
    <citation type="submission" date="2015-11" db="EMBL/GenBank/DDBJ databases">
        <title>Evidence for parallel genomic evolution in an endosymbiosis of termite gut flagellates.</title>
        <authorList>
            <person name="Zheng H."/>
        </authorList>
    </citation>
    <scope>NUCLEOTIDE SEQUENCE [LARGE SCALE GENOMIC DNA]</scope>
    <source>
        <strain evidence="11 12">CET450</strain>
    </source>
</reference>
<gene>
    <name evidence="10" type="primary">nadA</name>
    <name evidence="11" type="ORF">ATZ36_11325</name>
</gene>
<feature type="binding site" evidence="10">
    <location>
        <position position="99"/>
    </location>
    <ligand>
        <name>[4Fe-4S] cluster</name>
        <dbReference type="ChEBI" id="CHEBI:49883"/>
    </ligand>
</feature>
<comment type="cofactor">
    <cofactor evidence="10">
        <name>[4Fe-4S] cluster</name>
        <dbReference type="ChEBI" id="CHEBI:49883"/>
    </cofactor>
    <text evidence="10">Binds 1 [4Fe-4S] cluster per subunit.</text>
</comment>
<evidence type="ECO:0000313" key="12">
    <source>
        <dbReference type="Proteomes" id="UP000095237"/>
    </source>
</evidence>
<dbReference type="Pfam" id="PF02445">
    <property type="entry name" value="NadA"/>
    <property type="match status" value="1"/>
</dbReference>
<keyword evidence="8 10" id="KW-0408">Iron</keyword>
<evidence type="ECO:0000256" key="7">
    <source>
        <dbReference type="ARBA" id="ARBA00022723"/>
    </source>
</evidence>
<feature type="binding site" evidence="10">
    <location>
        <position position="54"/>
    </location>
    <ligand>
        <name>iminosuccinate</name>
        <dbReference type="ChEBI" id="CHEBI:77875"/>
    </ligand>
</feature>
<dbReference type="PANTHER" id="PTHR30573:SF0">
    <property type="entry name" value="QUINOLINATE SYNTHASE, CHLOROPLASTIC"/>
    <property type="match status" value="1"/>
</dbReference>
<feature type="binding site" evidence="10">
    <location>
        <position position="279"/>
    </location>
    <ligand>
        <name>[4Fe-4S] cluster</name>
        <dbReference type="ChEBI" id="CHEBI:49883"/>
    </ligand>
</feature>
<dbReference type="UniPathway" id="UPA00253">
    <property type="reaction ID" value="UER00327"/>
</dbReference>
<proteinExistence type="inferred from homology"/>
<protein>
    <recommendedName>
        <fullName evidence="2 10">Quinolinate synthase</fullName>
        <ecNumber evidence="2 10">2.5.1.72</ecNumber>
    </recommendedName>
</protein>